<evidence type="ECO:0000313" key="2">
    <source>
        <dbReference type="Proteomes" id="UP001597340"/>
    </source>
</evidence>
<organism evidence="1 2">
    <name type="scientific">Paenibacillus farraposensis</name>
    <dbReference type="NCBI Taxonomy" id="2807095"/>
    <lineage>
        <taxon>Bacteria</taxon>
        <taxon>Bacillati</taxon>
        <taxon>Bacillota</taxon>
        <taxon>Bacilli</taxon>
        <taxon>Bacillales</taxon>
        <taxon>Paenibacillaceae</taxon>
        <taxon>Paenibacillus</taxon>
    </lineage>
</organism>
<gene>
    <name evidence="1" type="ORF">ACFQ5D_18050</name>
</gene>
<dbReference type="RefSeq" id="WP_229526475.1">
    <property type="nucleotide sequence ID" value="NZ_JAFFQR010000112.1"/>
</dbReference>
<name>A0ABW4DIZ3_9BACL</name>
<dbReference type="Proteomes" id="UP001597340">
    <property type="component" value="Unassembled WGS sequence"/>
</dbReference>
<comment type="caution">
    <text evidence="1">The sequence shown here is derived from an EMBL/GenBank/DDBJ whole genome shotgun (WGS) entry which is preliminary data.</text>
</comment>
<evidence type="ECO:0000313" key="1">
    <source>
        <dbReference type="EMBL" id="MFD1463251.1"/>
    </source>
</evidence>
<reference evidence="2" key="1">
    <citation type="journal article" date="2019" name="Int. J. Syst. Evol. Microbiol.">
        <title>The Global Catalogue of Microorganisms (GCM) 10K type strain sequencing project: providing services to taxonomists for standard genome sequencing and annotation.</title>
        <authorList>
            <consortium name="The Broad Institute Genomics Platform"/>
            <consortium name="The Broad Institute Genome Sequencing Center for Infectious Disease"/>
            <person name="Wu L."/>
            <person name="Ma J."/>
        </authorList>
    </citation>
    <scope>NUCLEOTIDE SEQUENCE [LARGE SCALE GENOMIC DNA]</scope>
    <source>
        <strain evidence="2">CCM 9147</strain>
    </source>
</reference>
<protein>
    <submittedName>
        <fullName evidence="1">Uncharacterized protein</fullName>
    </submittedName>
</protein>
<sequence length="78" mass="9041">MYKIKVHLRNGKEIEIRARNFEFERSNDGSRLSGYKFEGITSHAKFGFDIAEIVAYEAWEMTVDSPANEQRKEVDKVG</sequence>
<keyword evidence="2" id="KW-1185">Reference proteome</keyword>
<accession>A0ABW4DIZ3</accession>
<dbReference type="EMBL" id="JBHTNZ010000029">
    <property type="protein sequence ID" value="MFD1463251.1"/>
    <property type="molecule type" value="Genomic_DNA"/>
</dbReference>
<proteinExistence type="predicted"/>